<keyword evidence="2" id="KW-1185">Reference proteome</keyword>
<accession>A0A1I8FSF4</accession>
<reference evidence="3" key="1">
    <citation type="submission" date="2016-11" db="UniProtKB">
        <authorList>
            <consortium name="WormBaseParasite"/>
        </authorList>
    </citation>
    <scope>IDENTIFICATION</scope>
</reference>
<feature type="compositionally biased region" description="Gly residues" evidence="1">
    <location>
        <begin position="40"/>
        <end position="49"/>
    </location>
</feature>
<evidence type="ECO:0000313" key="2">
    <source>
        <dbReference type="Proteomes" id="UP000095280"/>
    </source>
</evidence>
<name>A0A1I8FSF4_9PLAT</name>
<protein>
    <submittedName>
        <fullName evidence="3">t-SNARE coiled-coil homology domain-containing protein</fullName>
    </submittedName>
</protein>
<sequence length="164" mass="18452">IREITVKLEEAEAFATREGRRMVSKLAGPVRDLEASWTGAGQGCQGGVGKSSARPRRRWRKNREEERRMNMELQDLLDKTQLKLKDLQAQIRGVGGNLGHRHDEVHRKAQQQIEEAEHRADLAERTHVQAGAAAGIWSHAVGGQGSRSMRRNNEERQTKNKGDS</sequence>
<feature type="region of interest" description="Disordered" evidence="1">
    <location>
        <begin position="139"/>
        <end position="164"/>
    </location>
</feature>
<feature type="region of interest" description="Disordered" evidence="1">
    <location>
        <begin position="36"/>
        <end position="66"/>
    </location>
</feature>
<evidence type="ECO:0000313" key="3">
    <source>
        <dbReference type="WBParaSite" id="maker-unitig_6142-snap-gene-0.1-mRNA-1"/>
    </source>
</evidence>
<organism evidence="2 3">
    <name type="scientific">Macrostomum lignano</name>
    <dbReference type="NCBI Taxonomy" id="282301"/>
    <lineage>
        <taxon>Eukaryota</taxon>
        <taxon>Metazoa</taxon>
        <taxon>Spiralia</taxon>
        <taxon>Lophotrochozoa</taxon>
        <taxon>Platyhelminthes</taxon>
        <taxon>Rhabditophora</taxon>
        <taxon>Macrostomorpha</taxon>
        <taxon>Macrostomida</taxon>
        <taxon>Macrostomidae</taxon>
        <taxon>Macrostomum</taxon>
    </lineage>
</organism>
<dbReference type="AlphaFoldDB" id="A0A1I8FSF4"/>
<proteinExistence type="predicted"/>
<dbReference type="WBParaSite" id="maker-unitig_6142-snap-gene-0.1-mRNA-1">
    <property type="protein sequence ID" value="maker-unitig_6142-snap-gene-0.1-mRNA-1"/>
    <property type="gene ID" value="maker-unitig_6142-snap-gene-0.1"/>
</dbReference>
<dbReference type="Proteomes" id="UP000095280">
    <property type="component" value="Unplaced"/>
</dbReference>
<evidence type="ECO:0000256" key="1">
    <source>
        <dbReference type="SAM" id="MobiDB-lite"/>
    </source>
</evidence>
<feature type="compositionally biased region" description="Basic and acidic residues" evidence="1">
    <location>
        <begin position="151"/>
        <end position="164"/>
    </location>
</feature>